<protein>
    <submittedName>
        <fullName evidence="2">Uncharacterized protein</fullName>
    </submittedName>
</protein>
<feature type="chain" id="PRO_5021336169" evidence="1">
    <location>
        <begin position="26"/>
        <end position="224"/>
    </location>
</feature>
<feature type="signal peptide" evidence="1">
    <location>
        <begin position="1"/>
        <end position="25"/>
    </location>
</feature>
<dbReference type="AlphaFoldDB" id="A0A4Y1RKJ5"/>
<dbReference type="EMBL" id="AP019302">
    <property type="protein sequence ID" value="BBH04769.1"/>
    <property type="molecule type" value="Genomic_DNA"/>
</dbReference>
<keyword evidence="1" id="KW-0732">Signal</keyword>
<sequence>MPQPILVCMCLICIVVFIALRISLTIHGGEEPDCLLGNHNPGIAVNVTKDSGSVDSVSLPKEITESSSTKLRDEGHHINVVFNDQSGDFNLRTKDVFGIQEHGIENFGQHSVSKKELEPYDHNDQARDLIENEAQSDKNLVEAVDPEKYIDQRIKSNSDSCLGKYIYVHDIPSKFYKDLLQKCGSLSNWTNMCDFASNSGLGPIFRISRESTQILVGFLQTSSC</sequence>
<proteinExistence type="predicted"/>
<reference evidence="2" key="1">
    <citation type="journal article" date="2019" name="Science">
        <title>Mutation of a bHLH transcription factor allowed almond domestication.</title>
        <authorList>
            <person name="Sanchez-Perez R."/>
            <person name="Pavan S."/>
            <person name="Mazzeo R."/>
            <person name="Moldovan C."/>
            <person name="Aiese Cigliano R."/>
            <person name="Del Cueto J."/>
            <person name="Ricciardi F."/>
            <person name="Lotti C."/>
            <person name="Ricciardi L."/>
            <person name="Dicenta F."/>
            <person name="Lopez-Marques R.L."/>
            <person name="Lindberg Moller B."/>
        </authorList>
    </citation>
    <scope>NUCLEOTIDE SEQUENCE</scope>
</reference>
<organism evidence="2">
    <name type="scientific">Prunus dulcis</name>
    <name type="common">Almond</name>
    <name type="synonym">Amygdalus dulcis</name>
    <dbReference type="NCBI Taxonomy" id="3755"/>
    <lineage>
        <taxon>Eukaryota</taxon>
        <taxon>Viridiplantae</taxon>
        <taxon>Streptophyta</taxon>
        <taxon>Embryophyta</taxon>
        <taxon>Tracheophyta</taxon>
        <taxon>Spermatophyta</taxon>
        <taxon>Magnoliopsida</taxon>
        <taxon>eudicotyledons</taxon>
        <taxon>Gunneridae</taxon>
        <taxon>Pentapetalae</taxon>
        <taxon>rosids</taxon>
        <taxon>fabids</taxon>
        <taxon>Rosales</taxon>
        <taxon>Rosaceae</taxon>
        <taxon>Amygdaloideae</taxon>
        <taxon>Amygdaleae</taxon>
        <taxon>Prunus</taxon>
    </lineage>
</organism>
<name>A0A4Y1RKJ5_PRUDU</name>
<evidence type="ECO:0000256" key="1">
    <source>
        <dbReference type="SAM" id="SignalP"/>
    </source>
</evidence>
<gene>
    <name evidence="2" type="ORF">Prudu_015993</name>
</gene>
<accession>A0A4Y1RKJ5</accession>
<evidence type="ECO:0000313" key="2">
    <source>
        <dbReference type="EMBL" id="BBH04769.1"/>
    </source>
</evidence>